<gene>
    <name evidence="1" type="ORF">Acr_15g0011450</name>
</gene>
<reference evidence="1 2" key="1">
    <citation type="submission" date="2019-07" db="EMBL/GenBank/DDBJ databases">
        <title>De Novo Assembly of kiwifruit Actinidia rufa.</title>
        <authorList>
            <person name="Sugita-Konishi S."/>
            <person name="Sato K."/>
            <person name="Mori E."/>
            <person name="Abe Y."/>
            <person name="Kisaki G."/>
            <person name="Hamano K."/>
            <person name="Suezawa K."/>
            <person name="Otani M."/>
            <person name="Fukuda T."/>
            <person name="Manabe T."/>
            <person name="Gomi K."/>
            <person name="Tabuchi M."/>
            <person name="Akimitsu K."/>
            <person name="Kataoka I."/>
        </authorList>
    </citation>
    <scope>NUCLEOTIDE SEQUENCE [LARGE SCALE GENOMIC DNA]</scope>
    <source>
        <strain evidence="2">cv. Fuchu</strain>
    </source>
</reference>
<sequence>MAEKTEAENVRRTRCLPNVGSWLLQLIASLAIHRLLLYPALPPKIDENHPTWLHLQIREFDPSFDEGKARSHRPNISNHEEGSRWTLGFPDAKACDATRLLILEEINKQRSSVESLLAPLLQDRSENSTHCQEE</sequence>
<keyword evidence="2" id="KW-1185">Reference proteome</keyword>
<accession>A0A7J0FVT7</accession>
<dbReference type="OrthoDB" id="1724023at2759"/>
<comment type="caution">
    <text evidence="1">The sequence shown here is derived from an EMBL/GenBank/DDBJ whole genome shotgun (WGS) entry which is preliminary data.</text>
</comment>
<evidence type="ECO:0000313" key="2">
    <source>
        <dbReference type="Proteomes" id="UP000585474"/>
    </source>
</evidence>
<evidence type="ECO:0000313" key="1">
    <source>
        <dbReference type="EMBL" id="GFZ02537.1"/>
    </source>
</evidence>
<dbReference type="AlphaFoldDB" id="A0A7J0FVT7"/>
<dbReference type="Proteomes" id="UP000585474">
    <property type="component" value="Unassembled WGS sequence"/>
</dbReference>
<protein>
    <submittedName>
        <fullName evidence="1">Uncharacterized protein</fullName>
    </submittedName>
</protein>
<organism evidence="1 2">
    <name type="scientific">Actinidia rufa</name>
    <dbReference type="NCBI Taxonomy" id="165716"/>
    <lineage>
        <taxon>Eukaryota</taxon>
        <taxon>Viridiplantae</taxon>
        <taxon>Streptophyta</taxon>
        <taxon>Embryophyta</taxon>
        <taxon>Tracheophyta</taxon>
        <taxon>Spermatophyta</taxon>
        <taxon>Magnoliopsida</taxon>
        <taxon>eudicotyledons</taxon>
        <taxon>Gunneridae</taxon>
        <taxon>Pentapetalae</taxon>
        <taxon>asterids</taxon>
        <taxon>Ericales</taxon>
        <taxon>Actinidiaceae</taxon>
        <taxon>Actinidia</taxon>
    </lineage>
</organism>
<name>A0A7J0FVT7_9ERIC</name>
<proteinExistence type="predicted"/>
<dbReference type="EMBL" id="BJWL01000015">
    <property type="protein sequence ID" value="GFZ02537.1"/>
    <property type="molecule type" value="Genomic_DNA"/>
</dbReference>